<name>A0A6A6KYA3_HEVBR</name>
<dbReference type="EMBL" id="JAAGAX010000014">
    <property type="protein sequence ID" value="KAF2292948.1"/>
    <property type="molecule type" value="Genomic_DNA"/>
</dbReference>
<proteinExistence type="predicted"/>
<dbReference type="PROSITE" id="PS51774">
    <property type="entry name" value="NAB"/>
    <property type="match status" value="1"/>
</dbReference>
<gene>
    <name evidence="5" type="ORF">GH714_034236</name>
</gene>
<evidence type="ECO:0000256" key="2">
    <source>
        <dbReference type="SAM" id="Coils"/>
    </source>
</evidence>
<dbReference type="Proteomes" id="UP000467840">
    <property type="component" value="Chromosome 13"/>
</dbReference>
<feature type="domain" description="NAB" evidence="4">
    <location>
        <begin position="147"/>
        <end position="234"/>
    </location>
</feature>
<feature type="coiled-coil region" evidence="2">
    <location>
        <begin position="394"/>
        <end position="435"/>
    </location>
</feature>
<evidence type="ECO:0000256" key="1">
    <source>
        <dbReference type="ARBA" id="ARBA00023054"/>
    </source>
</evidence>
<feature type="compositionally biased region" description="Basic residues" evidence="3">
    <location>
        <begin position="697"/>
        <end position="707"/>
    </location>
</feature>
<feature type="region of interest" description="Disordered" evidence="3">
    <location>
        <begin position="440"/>
        <end position="471"/>
    </location>
</feature>
<dbReference type="InterPro" id="IPR011684">
    <property type="entry name" value="NAB"/>
</dbReference>
<feature type="coiled-coil region" evidence="2">
    <location>
        <begin position="318"/>
        <end position="345"/>
    </location>
</feature>
<reference evidence="5 6" key="1">
    <citation type="journal article" date="2020" name="Mol. Plant">
        <title>The Chromosome-Based Rubber Tree Genome Provides New Insights into Spurge Genome Evolution and Rubber Biosynthesis.</title>
        <authorList>
            <person name="Liu J."/>
            <person name="Shi C."/>
            <person name="Shi C.C."/>
            <person name="Li W."/>
            <person name="Zhang Q.J."/>
            <person name="Zhang Y."/>
            <person name="Li K."/>
            <person name="Lu H.F."/>
            <person name="Shi C."/>
            <person name="Zhu S.T."/>
            <person name="Xiao Z.Y."/>
            <person name="Nan H."/>
            <person name="Yue Y."/>
            <person name="Zhu X.G."/>
            <person name="Wu Y."/>
            <person name="Hong X.N."/>
            <person name="Fan G.Y."/>
            <person name="Tong Y."/>
            <person name="Zhang D."/>
            <person name="Mao C.L."/>
            <person name="Liu Y.L."/>
            <person name="Hao S.J."/>
            <person name="Liu W.Q."/>
            <person name="Lv M.Q."/>
            <person name="Zhang H.B."/>
            <person name="Liu Y."/>
            <person name="Hu-Tang G.R."/>
            <person name="Wang J.P."/>
            <person name="Wang J.H."/>
            <person name="Sun Y.H."/>
            <person name="Ni S.B."/>
            <person name="Chen W.B."/>
            <person name="Zhang X.C."/>
            <person name="Jiao Y.N."/>
            <person name="Eichler E.E."/>
            <person name="Li G.H."/>
            <person name="Liu X."/>
            <person name="Gao L.Z."/>
        </authorList>
    </citation>
    <scope>NUCLEOTIDE SEQUENCE [LARGE SCALE GENOMIC DNA]</scope>
    <source>
        <strain evidence="6">cv. GT1</strain>
        <tissue evidence="5">Leaf</tissue>
    </source>
</reference>
<dbReference type="PANTHER" id="PTHR31631">
    <property type="entry name" value="PROTEIN NETWORKED 2D"/>
    <property type="match status" value="1"/>
</dbReference>
<keyword evidence="1 2" id="KW-0175">Coiled coil</keyword>
<feature type="compositionally biased region" description="Basic and acidic residues" evidence="3">
    <location>
        <begin position="643"/>
        <end position="687"/>
    </location>
</feature>
<evidence type="ECO:0000313" key="5">
    <source>
        <dbReference type="EMBL" id="KAF2292948.1"/>
    </source>
</evidence>
<comment type="caution">
    <text evidence="5">The sequence shown here is derived from an EMBL/GenBank/DDBJ whole genome shotgun (WGS) entry which is preliminary data.</text>
</comment>
<feature type="coiled-coil region" evidence="2">
    <location>
        <begin position="497"/>
        <end position="590"/>
    </location>
</feature>
<keyword evidence="6" id="KW-1185">Reference proteome</keyword>
<organism evidence="5 6">
    <name type="scientific">Hevea brasiliensis</name>
    <name type="common">Para rubber tree</name>
    <name type="synonym">Siphonia brasiliensis</name>
    <dbReference type="NCBI Taxonomy" id="3981"/>
    <lineage>
        <taxon>Eukaryota</taxon>
        <taxon>Viridiplantae</taxon>
        <taxon>Streptophyta</taxon>
        <taxon>Embryophyta</taxon>
        <taxon>Tracheophyta</taxon>
        <taxon>Spermatophyta</taxon>
        <taxon>Magnoliopsida</taxon>
        <taxon>eudicotyledons</taxon>
        <taxon>Gunneridae</taxon>
        <taxon>Pentapetalae</taxon>
        <taxon>rosids</taxon>
        <taxon>fabids</taxon>
        <taxon>Malpighiales</taxon>
        <taxon>Euphorbiaceae</taxon>
        <taxon>Crotonoideae</taxon>
        <taxon>Micrandreae</taxon>
        <taxon>Hevea</taxon>
    </lineage>
</organism>
<feature type="region of interest" description="Disordered" evidence="3">
    <location>
        <begin position="633"/>
        <end position="707"/>
    </location>
</feature>
<protein>
    <recommendedName>
        <fullName evidence="4">NAB domain-containing protein</fullName>
    </recommendedName>
</protein>
<evidence type="ECO:0000259" key="4">
    <source>
        <dbReference type="PROSITE" id="PS51774"/>
    </source>
</evidence>
<evidence type="ECO:0000256" key="3">
    <source>
        <dbReference type="SAM" id="MobiDB-lite"/>
    </source>
</evidence>
<evidence type="ECO:0000313" key="6">
    <source>
        <dbReference type="Proteomes" id="UP000467840"/>
    </source>
</evidence>
<sequence length="707" mass="80456">MAVSLTRFSWWLWSGKEKEPVSNGSSLNSSTDWGSGFRELESVKFPSRNLASPRKAKRKWHSREDRRLDKQYGDAVLVPSDGGVCLSGSESDGPDWSIGWVEPHGPDFRSDDETDDGFAVLVPCYRSGCKELVEGSTNQLLSAIKNLPYEFSSGKYEMGWIFLFVNTTVDVNIRIYMEEKVQTVLKLIEEDGDSFARRAEMYYKKRPELIHFVEESYRAYRALAERYDHISTELQNANNTIASVFPEEVQFAMEDEEYDAASRFPKKHPEVSKTNIPKVPKIPKDIKGNFTSATKKLQSKKSMKTTNSATVAKSGLSKSKGLQEIDRLQKEILSLQTEKEFVKSSYEGGLAKYWEIDEKIREMQDKVCSLQDEFGEGIVIEDDEARQLMASAALKSCQETLAQLEEKQEKSAEEAIIESKRISDAREKLKSLKDEFLHGEINQEKPKAKGKSMNSVRELKSSDQEPSSVTQERKDLELLRVKIKEHLEVESNASLSVTELAEKIDELVNKVIGLEAAVSSQAALIQRLRAETDELQAQIGILEDDKATLINGKNDLRDKLMEMEEKLLGLQELDKNVEDQNNSLQTHFSEAHCNLDHISEKLHDVKPDDELEDTPQTQWKSLVEVELEQEVKRQEGVLNSNDGLHELQKINSEEESDVLDKQQEEVKRQEGALNAKDDLHELQKINSEEESEGFLNNKKRSKDKKVH</sequence>
<dbReference type="PANTHER" id="PTHR31631:SF0">
    <property type="entry name" value="PROTEIN NETWORKED 2D"/>
    <property type="match status" value="1"/>
</dbReference>
<dbReference type="Pfam" id="PF07765">
    <property type="entry name" value="KIP1"/>
    <property type="match status" value="1"/>
</dbReference>
<dbReference type="Pfam" id="PF25014">
    <property type="entry name" value="NET2A"/>
    <property type="match status" value="1"/>
</dbReference>
<dbReference type="AlphaFoldDB" id="A0A6A6KYA3"/>
<dbReference type="InterPro" id="IPR056888">
    <property type="entry name" value="NET2A-D/KIP1-like_dom"/>
</dbReference>
<accession>A0A6A6KYA3</accession>
<dbReference type="GO" id="GO:0003779">
    <property type="term" value="F:actin binding"/>
    <property type="evidence" value="ECO:0007669"/>
    <property type="project" value="InterPro"/>
</dbReference>